<gene>
    <name evidence="2" type="ORF">QQX02_09470</name>
</gene>
<accession>A0ABT8GI99</accession>
<dbReference type="InterPro" id="IPR001509">
    <property type="entry name" value="Epimerase_deHydtase"/>
</dbReference>
<protein>
    <submittedName>
        <fullName evidence="2">NAD-dependent epimerase/dehydratase family protein</fullName>
    </submittedName>
</protein>
<name>A0ABT8GI99_9MICO</name>
<comment type="caution">
    <text evidence="2">The sequence shown here is derived from an EMBL/GenBank/DDBJ whole genome shotgun (WGS) entry which is preliminary data.</text>
</comment>
<dbReference type="InterPro" id="IPR036291">
    <property type="entry name" value="NAD(P)-bd_dom_sf"/>
</dbReference>
<sequence>MRVFIAGGTGVIGSRVAALLAVQGHDVAATSRSIDRVKSLAGGQTLDHGGVVGMVVDILDSDGLAAAVRDFAPDVVMHQVTDLPRSRALLPFRLRRLARVRTRGTDNLVAAASAVDARVIAQSVAFPLPRVARRPIDHLETTVLGASGLVLRYGAFYGDGTWSPTPAGDHAVHIDAAARATVDALGERTGIIEVRDAGVTRVR</sequence>
<proteinExistence type="predicted"/>
<evidence type="ECO:0000313" key="3">
    <source>
        <dbReference type="Proteomes" id="UP001172708"/>
    </source>
</evidence>
<feature type="domain" description="NAD-dependent epimerase/dehydratase" evidence="1">
    <location>
        <begin position="3"/>
        <end position="121"/>
    </location>
</feature>
<dbReference type="Pfam" id="PF01370">
    <property type="entry name" value="Epimerase"/>
    <property type="match status" value="1"/>
</dbReference>
<dbReference type="RefSeq" id="WP_301142679.1">
    <property type="nucleotide sequence ID" value="NZ_JAUHQA010000001.1"/>
</dbReference>
<evidence type="ECO:0000259" key="1">
    <source>
        <dbReference type="Pfam" id="PF01370"/>
    </source>
</evidence>
<keyword evidence="3" id="KW-1185">Reference proteome</keyword>
<dbReference type="Proteomes" id="UP001172708">
    <property type="component" value="Unassembled WGS sequence"/>
</dbReference>
<dbReference type="Gene3D" id="3.40.50.720">
    <property type="entry name" value="NAD(P)-binding Rossmann-like Domain"/>
    <property type="match status" value="1"/>
</dbReference>
<dbReference type="EMBL" id="JAUHQA010000001">
    <property type="protein sequence ID" value="MDN4481150.1"/>
    <property type="molecule type" value="Genomic_DNA"/>
</dbReference>
<evidence type="ECO:0000313" key="2">
    <source>
        <dbReference type="EMBL" id="MDN4481150.1"/>
    </source>
</evidence>
<reference evidence="2" key="1">
    <citation type="submission" date="2023-06" db="EMBL/GenBank/DDBJ databases">
        <title>Egi l300058.</title>
        <authorList>
            <person name="Gao L."/>
            <person name="Fang B.-Z."/>
            <person name="Li W.-J."/>
        </authorList>
    </citation>
    <scope>NUCLEOTIDE SEQUENCE</scope>
    <source>
        <strain evidence="2">EGI L300058</strain>
    </source>
</reference>
<dbReference type="SUPFAM" id="SSF51735">
    <property type="entry name" value="NAD(P)-binding Rossmann-fold domains"/>
    <property type="match status" value="1"/>
</dbReference>
<organism evidence="2 3">
    <name type="scientific">Demequina muriae</name>
    <dbReference type="NCBI Taxonomy" id="3051664"/>
    <lineage>
        <taxon>Bacteria</taxon>
        <taxon>Bacillati</taxon>
        <taxon>Actinomycetota</taxon>
        <taxon>Actinomycetes</taxon>
        <taxon>Micrococcales</taxon>
        <taxon>Demequinaceae</taxon>
        <taxon>Demequina</taxon>
    </lineage>
</organism>